<gene>
    <name evidence="1" type="ORF">A0128_01765</name>
</gene>
<proteinExistence type="predicted"/>
<reference evidence="1 2" key="1">
    <citation type="submission" date="2016-04" db="EMBL/GenBank/DDBJ databases">
        <title>Complete genome seqeunce of Leptospira alstonii serovar Room22.</title>
        <authorList>
            <person name="Nally J.E."/>
            <person name="Bayles D.O."/>
            <person name="Hurley D."/>
            <person name="Fanning S."/>
            <person name="McMahon B.J."/>
            <person name="Arent Z."/>
        </authorList>
    </citation>
    <scope>NUCLEOTIDE SEQUENCE [LARGE SCALE GENOMIC DNA]</scope>
    <source>
        <strain evidence="1 2">GWTS #1</strain>
    </source>
</reference>
<protein>
    <submittedName>
        <fullName evidence="1">Uncharacterized protein</fullName>
    </submittedName>
</protein>
<sequence>MDSFVGIKESIFLMNFVALLGSHFFRMDSAFYPFELQSVVLYKKFQFKNELTLRFDSEPALFSFFTEKIFLPEMSGFL</sequence>
<dbReference type="AlphaFoldDB" id="A0A1D7USV7"/>
<dbReference type="Proteomes" id="UP000094197">
    <property type="component" value="Chromosome 1"/>
</dbReference>
<keyword evidence="2" id="KW-1185">Reference proteome</keyword>
<dbReference type="EMBL" id="CP015217">
    <property type="protein sequence ID" value="AOP32707.1"/>
    <property type="molecule type" value="Genomic_DNA"/>
</dbReference>
<evidence type="ECO:0000313" key="1">
    <source>
        <dbReference type="EMBL" id="AOP32707.1"/>
    </source>
</evidence>
<organism evidence="1 2">
    <name type="scientific">Leptospira tipperaryensis</name>
    <dbReference type="NCBI Taxonomy" id="2564040"/>
    <lineage>
        <taxon>Bacteria</taxon>
        <taxon>Pseudomonadati</taxon>
        <taxon>Spirochaetota</taxon>
        <taxon>Spirochaetia</taxon>
        <taxon>Leptospirales</taxon>
        <taxon>Leptospiraceae</taxon>
        <taxon>Leptospira</taxon>
    </lineage>
</organism>
<evidence type="ECO:0000313" key="2">
    <source>
        <dbReference type="Proteomes" id="UP000094197"/>
    </source>
</evidence>
<accession>A0A1D7USV7</accession>
<name>A0A1D7USV7_9LEPT</name>
<dbReference type="KEGG" id="laj:A0128_01765"/>